<keyword evidence="2" id="KW-1185">Reference proteome</keyword>
<reference evidence="1 2" key="1">
    <citation type="submission" date="2011-09" db="EMBL/GenBank/DDBJ databases">
        <authorList>
            <consortium name="US DOE Joint Genome Institute (JGI-PGF)"/>
            <person name="Lucas S."/>
            <person name="Han J."/>
            <person name="Lapidus A."/>
            <person name="Cheng J.-F."/>
            <person name="Goodwin L."/>
            <person name="Pitluck S."/>
            <person name="Peters L."/>
            <person name="Land M.L."/>
            <person name="Hauser L."/>
            <person name="Orellana R."/>
            <person name="Lovley D."/>
            <person name="Woyke T.J."/>
        </authorList>
    </citation>
    <scope>NUCLEOTIDE SEQUENCE [LARGE SCALE GENOMIC DNA]</scope>
    <source>
        <strain evidence="1 2">2ac9</strain>
    </source>
</reference>
<dbReference type="eggNOG" id="COG1662">
    <property type="taxonomic scope" value="Bacteria"/>
</dbReference>
<dbReference type="AlphaFoldDB" id="I5B1P9"/>
<evidence type="ECO:0000313" key="2">
    <source>
        <dbReference type="Proteomes" id="UP000005778"/>
    </source>
</evidence>
<organism evidence="1 2">
    <name type="scientific">Desulfobacter postgatei 2ac9</name>
    <dbReference type="NCBI Taxonomy" id="879212"/>
    <lineage>
        <taxon>Bacteria</taxon>
        <taxon>Pseudomonadati</taxon>
        <taxon>Thermodesulfobacteriota</taxon>
        <taxon>Desulfobacteria</taxon>
        <taxon>Desulfobacterales</taxon>
        <taxon>Desulfobacteraceae</taxon>
        <taxon>Desulfobacter</taxon>
    </lineage>
</organism>
<accession>I5B1P9</accession>
<name>I5B1P9_9BACT</name>
<evidence type="ECO:0000313" key="1">
    <source>
        <dbReference type="EMBL" id="EIM63412.1"/>
    </source>
</evidence>
<dbReference type="EMBL" id="CM001488">
    <property type="protein sequence ID" value="EIM63412.1"/>
    <property type="molecule type" value="Genomic_DNA"/>
</dbReference>
<proteinExistence type="predicted"/>
<protein>
    <submittedName>
        <fullName evidence="1">Uncharacterized protein</fullName>
    </submittedName>
</protein>
<gene>
    <name evidence="1" type="ORF">DespoDRAFT_01473</name>
</gene>
<dbReference type="Proteomes" id="UP000005778">
    <property type="component" value="Chromosome"/>
</dbReference>
<dbReference type="OrthoDB" id="4682509at2"/>
<dbReference type="HOGENOM" id="CLU_054009_1_0_7"/>
<sequence>MQLILMTAAVVSGVPCFFSDGFSCYLSALIEVYHTLKTFPRTGKQGRPKDPVKEPHPNLVYGQLIKKKRQGRLQELVYRVCCGAGRLAELGLSISTSLIERLNLTLRHALAPLVRKSQCFCKDRTQMKRRVTFFQAFYNFARPHMSLRLPLSEQETFALGLIHPKWQHRTPGMAAGLTNHVWTFRELLTAKFEPFHNQSNSG</sequence>
<reference evidence="1 2" key="2">
    <citation type="submission" date="2012-02" db="EMBL/GenBank/DDBJ databases">
        <title>Improved High-Quality Draft sequence of Desulfobacter postgatei 2ac9.</title>
        <authorList>
            <consortium name="US DOE Joint Genome Institute"/>
            <person name="Lucas S."/>
            <person name="Han J."/>
            <person name="Lapidus A."/>
            <person name="Cheng J.-F."/>
            <person name="Goodwin L."/>
            <person name="Pitluck S."/>
            <person name="Peters L."/>
            <person name="Ovchinnikova G."/>
            <person name="Held B."/>
            <person name="Detter J.C."/>
            <person name="Han C."/>
            <person name="Tapia R."/>
            <person name="Land M."/>
            <person name="Hauser L."/>
            <person name="Kyrpides N."/>
            <person name="Ivanova N."/>
            <person name="Pagani I."/>
            <person name="Orellana R."/>
            <person name="Lovley D."/>
            <person name="Woyke T."/>
        </authorList>
    </citation>
    <scope>NUCLEOTIDE SEQUENCE [LARGE SCALE GENOMIC DNA]</scope>
    <source>
        <strain evidence="1 2">2ac9</strain>
    </source>
</reference>